<dbReference type="eggNOG" id="COG0119">
    <property type="taxonomic scope" value="Bacteria"/>
</dbReference>
<accession>A0A1Q2M5V1</accession>
<dbReference type="STRING" id="260552.Mag101_09825"/>
<dbReference type="PANTHER" id="PTHR42738:SF7">
    <property type="entry name" value="HYDROXYMETHYLGLUTARYL-COA LYASE"/>
    <property type="match status" value="1"/>
</dbReference>
<name>A0A1Q2M5V1_9GAMM</name>
<sequence>MREKVLINDVGPRDGLQNQQRVLRVEQRVQIIRGLLKAGVRSVEAGAFVSPKAVPAMAHTDQVLAGIAGDSGVDRQVLIPNAKGYELARDAGANTVVLVICATETMNQRNVRMSVEDSLAQAQGIFQAAQADGIRAVGCIAVAWQCPFEGATDPGKVMDLAGRLFEFGADDVNIADTIGAANPMAVRSLMGALAREYGAQRLACHFHDTRALALGNIYAALDADVRKFDSAIGGIGGCPFAPGATGNAASEDVVMLLEQMGFDTGIDLIALMEVGSMVGSMLDVPTGGRADTWRRLQVEKDAPLT</sequence>
<dbReference type="GO" id="GO:0006552">
    <property type="term" value="P:L-leucine catabolic process"/>
    <property type="evidence" value="ECO:0007669"/>
    <property type="project" value="TreeGrafter"/>
</dbReference>
<dbReference type="RefSeq" id="WP_077404129.1">
    <property type="nucleotide sequence ID" value="NZ_CP019650.1"/>
</dbReference>
<comment type="similarity">
    <text evidence="1">Belongs to the HMG-CoA lyase family.</text>
</comment>
<dbReference type="EMBL" id="CP019650">
    <property type="protein sequence ID" value="AQQ67908.1"/>
    <property type="molecule type" value="Genomic_DNA"/>
</dbReference>
<feature type="domain" description="Pyruvate carboxyltransferase" evidence="4">
    <location>
        <begin position="5"/>
        <end position="272"/>
    </location>
</feature>
<evidence type="ECO:0000313" key="6">
    <source>
        <dbReference type="Proteomes" id="UP000188219"/>
    </source>
</evidence>
<dbReference type="GO" id="GO:0046872">
    <property type="term" value="F:metal ion binding"/>
    <property type="evidence" value="ECO:0007669"/>
    <property type="project" value="UniProtKB-KW"/>
</dbReference>
<evidence type="ECO:0000313" key="5">
    <source>
        <dbReference type="EMBL" id="AQQ67908.1"/>
    </source>
</evidence>
<dbReference type="GO" id="GO:0004419">
    <property type="term" value="F:hydroxymethylglutaryl-CoA lyase activity"/>
    <property type="evidence" value="ECO:0007669"/>
    <property type="project" value="TreeGrafter"/>
</dbReference>
<gene>
    <name evidence="5" type="ORF">Mag101_09825</name>
</gene>
<dbReference type="PANTHER" id="PTHR42738">
    <property type="entry name" value="HYDROXYMETHYLGLUTARYL-COA LYASE"/>
    <property type="match status" value="1"/>
</dbReference>
<dbReference type="FunFam" id="3.20.20.70:FF:000071">
    <property type="entry name" value="Hydroxymethylglutaryl-CoA lyase"/>
    <property type="match status" value="1"/>
</dbReference>
<dbReference type="GO" id="GO:0046951">
    <property type="term" value="P:ketone body biosynthetic process"/>
    <property type="evidence" value="ECO:0007669"/>
    <property type="project" value="TreeGrafter"/>
</dbReference>
<dbReference type="CDD" id="cd07938">
    <property type="entry name" value="DRE_TIM_HMGL"/>
    <property type="match status" value="1"/>
</dbReference>
<dbReference type="NCBIfam" id="NF004283">
    <property type="entry name" value="PRK05692.1"/>
    <property type="match status" value="1"/>
</dbReference>
<dbReference type="KEGG" id="maga:Mag101_09825"/>
<dbReference type="InterPro" id="IPR043594">
    <property type="entry name" value="HMGL"/>
</dbReference>
<dbReference type="InterPro" id="IPR013785">
    <property type="entry name" value="Aldolase_TIM"/>
</dbReference>
<dbReference type="OrthoDB" id="9784013at2"/>
<dbReference type="PROSITE" id="PS50991">
    <property type="entry name" value="PYR_CT"/>
    <property type="match status" value="1"/>
</dbReference>
<proteinExistence type="inferred from homology"/>
<dbReference type="AlphaFoldDB" id="A0A1Q2M5V1"/>
<protein>
    <submittedName>
        <fullName evidence="5">Hydroxymethylglutaryl-CoA lyase</fullName>
    </submittedName>
</protein>
<dbReference type="InterPro" id="IPR000891">
    <property type="entry name" value="PYR_CT"/>
</dbReference>
<keyword evidence="3 5" id="KW-0456">Lyase</keyword>
<dbReference type="SUPFAM" id="SSF51569">
    <property type="entry name" value="Aldolase"/>
    <property type="match status" value="1"/>
</dbReference>
<keyword evidence="2" id="KW-0479">Metal-binding</keyword>
<evidence type="ECO:0000256" key="3">
    <source>
        <dbReference type="ARBA" id="ARBA00023239"/>
    </source>
</evidence>
<dbReference type="Proteomes" id="UP000188219">
    <property type="component" value="Chromosome"/>
</dbReference>
<evidence type="ECO:0000256" key="2">
    <source>
        <dbReference type="ARBA" id="ARBA00022723"/>
    </source>
</evidence>
<dbReference type="Gene3D" id="3.20.20.70">
    <property type="entry name" value="Aldolase class I"/>
    <property type="match status" value="1"/>
</dbReference>
<evidence type="ECO:0000256" key="1">
    <source>
        <dbReference type="ARBA" id="ARBA00009405"/>
    </source>
</evidence>
<reference evidence="5" key="1">
    <citation type="submission" date="2017-02" db="EMBL/GenBank/DDBJ databases">
        <title>Genome of Microbulbifer agarilyticus GP101.</title>
        <authorList>
            <person name="Jung J."/>
            <person name="Bae S.S."/>
            <person name="Baek K."/>
        </authorList>
    </citation>
    <scope>NUCLEOTIDE SEQUENCE [LARGE SCALE GENOMIC DNA]</scope>
    <source>
        <strain evidence="5">GP101</strain>
    </source>
</reference>
<evidence type="ECO:0000259" key="4">
    <source>
        <dbReference type="PROSITE" id="PS50991"/>
    </source>
</evidence>
<organism evidence="5 6">
    <name type="scientific">Microbulbifer agarilyticus</name>
    <dbReference type="NCBI Taxonomy" id="260552"/>
    <lineage>
        <taxon>Bacteria</taxon>
        <taxon>Pseudomonadati</taxon>
        <taxon>Pseudomonadota</taxon>
        <taxon>Gammaproteobacteria</taxon>
        <taxon>Cellvibrionales</taxon>
        <taxon>Microbulbiferaceae</taxon>
        <taxon>Microbulbifer</taxon>
    </lineage>
</organism>
<dbReference type="Pfam" id="PF00682">
    <property type="entry name" value="HMGL-like"/>
    <property type="match status" value="1"/>
</dbReference>
<keyword evidence="6" id="KW-1185">Reference proteome</keyword>